<dbReference type="AlphaFoldDB" id="A0A0E3BWD9"/>
<dbReference type="RefSeq" id="WP_034390221.1">
    <property type="nucleotide sequence ID" value="NZ_AWTM01000067.1"/>
</dbReference>
<evidence type="ECO:0000313" key="2">
    <source>
        <dbReference type="EMBL" id="KGH12949.1"/>
    </source>
</evidence>
<proteinExistence type="predicted"/>
<dbReference type="Proteomes" id="UP000029549">
    <property type="component" value="Unassembled WGS sequence"/>
</dbReference>
<sequence length="95" mass="10664">MVTLTPEQFDHAINTIAWLCIVMGMVGALAMQLLQGLLIGLVTKVTYFIDRKHRIDMSRKRAARWRSLGERFVSVADRMDAREVARASVTDQGSA</sequence>
<keyword evidence="1" id="KW-0812">Transmembrane</keyword>
<comment type="caution">
    <text evidence="2">The sequence shown here is derived from an EMBL/GenBank/DDBJ whole genome shotgun (WGS) entry which is preliminary data.</text>
</comment>
<keyword evidence="3" id="KW-1185">Reference proteome</keyword>
<reference evidence="2 3" key="1">
    <citation type="submission" date="2013-09" db="EMBL/GenBank/DDBJ databases">
        <title>High correlation between genotypes and phenotypes of environmental bacteria Comamonas testosteroni strains.</title>
        <authorList>
            <person name="Liu L."/>
            <person name="Zhu W."/>
            <person name="Xia X."/>
            <person name="Xu B."/>
            <person name="Luo M."/>
            <person name="Wang G."/>
        </authorList>
    </citation>
    <scope>NUCLEOTIDE SEQUENCE [LARGE SCALE GENOMIC DNA]</scope>
    <source>
        <strain evidence="2 3">DF2</strain>
    </source>
</reference>
<dbReference type="EMBL" id="AWTP01000103">
    <property type="protein sequence ID" value="KGH12949.1"/>
    <property type="molecule type" value="Genomic_DNA"/>
</dbReference>
<name>A0A0E3BWD9_9BURK</name>
<organism evidence="2 3">
    <name type="scientific">Comamonas thiooxydans</name>
    <dbReference type="NCBI Taxonomy" id="363952"/>
    <lineage>
        <taxon>Bacteria</taxon>
        <taxon>Pseudomonadati</taxon>
        <taxon>Pseudomonadota</taxon>
        <taxon>Betaproteobacteria</taxon>
        <taxon>Burkholderiales</taxon>
        <taxon>Comamonadaceae</taxon>
        <taxon>Comamonas</taxon>
    </lineage>
</organism>
<accession>A0A0E3BWD9</accession>
<evidence type="ECO:0000256" key="1">
    <source>
        <dbReference type="SAM" id="Phobius"/>
    </source>
</evidence>
<evidence type="ECO:0000313" key="3">
    <source>
        <dbReference type="Proteomes" id="UP000029549"/>
    </source>
</evidence>
<feature type="transmembrane region" description="Helical" evidence="1">
    <location>
        <begin position="16"/>
        <end position="49"/>
    </location>
</feature>
<gene>
    <name evidence="2" type="ORF">P608_09925</name>
</gene>
<keyword evidence="1" id="KW-1133">Transmembrane helix</keyword>
<protein>
    <submittedName>
        <fullName evidence="2">Uncharacterized protein</fullName>
    </submittedName>
</protein>
<keyword evidence="1" id="KW-0472">Membrane</keyword>